<sequence length="143" mass="16211">MIIEQGTIDDILFINQQIPEFDGRTTKDKLESRLADKPHLILIAKLKGELVGYKVGYQLSSDEFYSWLGGVIPDYRNQGIATALRQYQEQWVQQSGYNAIAVKSMNRYPNMLHLLISSGYQIIGYETGNNEGEGKIVFHKVLG</sequence>
<evidence type="ECO:0000313" key="2">
    <source>
        <dbReference type="EMBL" id="GLT13542.1"/>
    </source>
</evidence>
<dbReference type="Proteomes" id="UP001157156">
    <property type="component" value="Unassembled WGS sequence"/>
</dbReference>
<protein>
    <submittedName>
        <fullName evidence="2 3">N-acetyltransferase</fullName>
    </submittedName>
</protein>
<dbReference type="PROSITE" id="PS51186">
    <property type="entry name" value="GNAT"/>
    <property type="match status" value="1"/>
</dbReference>
<dbReference type="InterPro" id="IPR016181">
    <property type="entry name" value="Acyl_CoA_acyltransferase"/>
</dbReference>
<reference evidence="3 4" key="3">
    <citation type="submission" date="2019-07" db="EMBL/GenBank/DDBJ databases">
        <title>The draft genome sequence of Vibrio algivorus M1486.</title>
        <authorList>
            <person name="Meng X."/>
        </authorList>
    </citation>
    <scope>NUCLEOTIDE SEQUENCE [LARGE SCALE GENOMIC DNA]</scope>
    <source>
        <strain evidence="3 4">M1486</strain>
    </source>
</reference>
<keyword evidence="3" id="KW-0808">Transferase</keyword>
<dbReference type="EMBL" id="VMKJ01000037">
    <property type="protein sequence ID" value="TVO33772.1"/>
    <property type="molecule type" value="Genomic_DNA"/>
</dbReference>
<gene>
    <name evidence="3" type="ORF">FOF44_14770</name>
    <name evidence="2" type="ORF">GCM10007931_05160</name>
</gene>
<name>A0A557NZD2_9VIBR</name>
<evidence type="ECO:0000313" key="3">
    <source>
        <dbReference type="EMBL" id="TVO33772.1"/>
    </source>
</evidence>
<dbReference type="Proteomes" id="UP000319828">
    <property type="component" value="Unassembled WGS sequence"/>
</dbReference>
<dbReference type="Pfam" id="PF00583">
    <property type="entry name" value="Acetyltransf_1"/>
    <property type="match status" value="1"/>
</dbReference>
<proteinExistence type="predicted"/>
<accession>A0A557NZD2</accession>
<evidence type="ECO:0000259" key="1">
    <source>
        <dbReference type="PROSITE" id="PS51186"/>
    </source>
</evidence>
<evidence type="ECO:0000313" key="5">
    <source>
        <dbReference type="Proteomes" id="UP001157156"/>
    </source>
</evidence>
<reference evidence="2" key="1">
    <citation type="journal article" date="2014" name="Int. J. Syst. Evol. Microbiol.">
        <title>Complete genome of a new Firmicutes species belonging to the dominant human colonic microbiota ('Ruminococcus bicirculans') reveals two chromosomes and a selective capacity to utilize plant glucans.</title>
        <authorList>
            <consortium name="NISC Comparative Sequencing Program"/>
            <person name="Wegmann U."/>
            <person name="Louis P."/>
            <person name="Goesmann A."/>
            <person name="Henrissat B."/>
            <person name="Duncan S.H."/>
            <person name="Flint H.J."/>
        </authorList>
    </citation>
    <scope>NUCLEOTIDE SEQUENCE</scope>
    <source>
        <strain evidence="2">NBRC 111146</strain>
    </source>
</reference>
<dbReference type="SUPFAM" id="SSF55729">
    <property type="entry name" value="Acyl-CoA N-acyltransferases (Nat)"/>
    <property type="match status" value="1"/>
</dbReference>
<dbReference type="CDD" id="cd04301">
    <property type="entry name" value="NAT_SF"/>
    <property type="match status" value="1"/>
</dbReference>
<keyword evidence="5" id="KW-1185">Reference proteome</keyword>
<reference evidence="5" key="2">
    <citation type="journal article" date="2019" name="Int. J. Syst. Evol. Microbiol.">
        <title>The Global Catalogue of Microorganisms (GCM) 10K type strain sequencing project: providing services to taxonomists for standard genome sequencing and annotation.</title>
        <authorList>
            <consortium name="The Broad Institute Genomics Platform"/>
            <consortium name="The Broad Institute Genome Sequencing Center for Infectious Disease"/>
            <person name="Wu L."/>
            <person name="Ma J."/>
        </authorList>
    </citation>
    <scope>NUCLEOTIDE SEQUENCE [LARGE SCALE GENOMIC DNA]</scope>
    <source>
        <strain evidence="5">NBRC 111146</strain>
    </source>
</reference>
<reference evidence="2" key="4">
    <citation type="submission" date="2023-01" db="EMBL/GenBank/DDBJ databases">
        <title>Draft genome sequence of Vibrio algivorus strain NBRC 111146.</title>
        <authorList>
            <person name="Sun Q."/>
            <person name="Mori K."/>
        </authorList>
    </citation>
    <scope>NUCLEOTIDE SEQUENCE</scope>
    <source>
        <strain evidence="2">NBRC 111146</strain>
    </source>
</reference>
<dbReference type="Gene3D" id="3.40.630.30">
    <property type="match status" value="1"/>
</dbReference>
<evidence type="ECO:0000313" key="4">
    <source>
        <dbReference type="Proteomes" id="UP000319828"/>
    </source>
</evidence>
<dbReference type="GO" id="GO:0016747">
    <property type="term" value="F:acyltransferase activity, transferring groups other than amino-acyl groups"/>
    <property type="evidence" value="ECO:0007669"/>
    <property type="project" value="InterPro"/>
</dbReference>
<dbReference type="AlphaFoldDB" id="A0A557NZD2"/>
<comment type="caution">
    <text evidence="3">The sequence shown here is derived from an EMBL/GenBank/DDBJ whole genome shotgun (WGS) entry which is preliminary data.</text>
</comment>
<dbReference type="OrthoDB" id="9812289at2"/>
<dbReference type="InterPro" id="IPR000182">
    <property type="entry name" value="GNAT_dom"/>
</dbReference>
<organism evidence="3 4">
    <name type="scientific">Vibrio algivorus</name>
    <dbReference type="NCBI Taxonomy" id="1667024"/>
    <lineage>
        <taxon>Bacteria</taxon>
        <taxon>Pseudomonadati</taxon>
        <taxon>Pseudomonadota</taxon>
        <taxon>Gammaproteobacteria</taxon>
        <taxon>Vibrionales</taxon>
        <taxon>Vibrionaceae</taxon>
        <taxon>Vibrio</taxon>
    </lineage>
</organism>
<dbReference type="EMBL" id="BSPV01000003">
    <property type="protein sequence ID" value="GLT13542.1"/>
    <property type="molecule type" value="Genomic_DNA"/>
</dbReference>
<dbReference type="RefSeq" id="WP_089123949.1">
    <property type="nucleotide sequence ID" value="NZ_BSPV01000003.1"/>
</dbReference>
<feature type="domain" description="N-acetyltransferase" evidence="1">
    <location>
        <begin position="1"/>
        <end position="143"/>
    </location>
</feature>